<sequence>MCAATSRADDRIPLKIAAIDWCPQICPGKTDPGYIIDIVEELFRSSPYEPEISIYPWSRAIQYVRSGRAHALLSPAKPEAPDLVYPEEEVGVQSMCFFVLKDSTWNYDGVKSLEGHLTGLASDTSIQELNAFIQERRDLFFVQPYSDAYIQDSINMLYANRVNSFLFTYNTTLHNMRSMGVSDEVRSAGCVSNASVYMAFSPAPGLAAEVQEMTAYFDRKMAQFKADGGVARIMKHYELSDWSVAEDPAEHHTD</sequence>
<dbReference type="Proteomes" id="UP001431221">
    <property type="component" value="Unassembled WGS sequence"/>
</dbReference>
<name>A0ABT0GX88_9HYPH</name>
<dbReference type="EMBL" id="JALNMJ010000013">
    <property type="protein sequence ID" value="MCK7614047.1"/>
    <property type="molecule type" value="Genomic_DNA"/>
</dbReference>
<evidence type="ECO:0000313" key="1">
    <source>
        <dbReference type="EMBL" id="MCK7614047.1"/>
    </source>
</evidence>
<dbReference type="Gene3D" id="3.40.190.10">
    <property type="entry name" value="Periplasmic binding protein-like II"/>
    <property type="match status" value="2"/>
</dbReference>
<proteinExistence type="predicted"/>
<dbReference type="RefSeq" id="WP_248156421.1">
    <property type="nucleotide sequence ID" value="NZ_JALNMJ010000013.1"/>
</dbReference>
<dbReference type="SUPFAM" id="SSF53850">
    <property type="entry name" value="Periplasmic binding protein-like II"/>
    <property type="match status" value="1"/>
</dbReference>
<keyword evidence="2" id="KW-1185">Reference proteome</keyword>
<evidence type="ECO:0000313" key="2">
    <source>
        <dbReference type="Proteomes" id="UP001431221"/>
    </source>
</evidence>
<gene>
    <name evidence="1" type="ORF">M0H32_17905</name>
</gene>
<comment type="caution">
    <text evidence="1">The sequence shown here is derived from an EMBL/GenBank/DDBJ whole genome shotgun (WGS) entry which is preliminary data.</text>
</comment>
<accession>A0ABT0GX88</accession>
<protein>
    <submittedName>
        <fullName evidence="1">Transporter substrate-binding domain-containing protein</fullName>
    </submittedName>
</protein>
<reference evidence="1" key="1">
    <citation type="submission" date="2022-04" db="EMBL/GenBank/DDBJ databases">
        <title>Roseibium sp. CAU 1639 isolated from mud.</title>
        <authorList>
            <person name="Kim W."/>
        </authorList>
    </citation>
    <scope>NUCLEOTIDE SEQUENCE</scope>
    <source>
        <strain evidence="1">CAU 1639</strain>
    </source>
</reference>
<organism evidence="1 2">
    <name type="scientific">Roseibium sediminicola</name>
    <dbReference type="NCBI Taxonomy" id="2933272"/>
    <lineage>
        <taxon>Bacteria</taxon>
        <taxon>Pseudomonadati</taxon>
        <taxon>Pseudomonadota</taxon>
        <taxon>Alphaproteobacteria</taxon>
        <taxon>Hyphomicrobiales</taxon>
        <taxon>Stappiaceae</taxon>
        <taxon>Roseibium</taxon>
    </lineage>
</organism>